<dbReference type="STRING" id="572480.Arnit_2133"/>
<name>D5V0H5_ARCNC</name>
<reference evidence="1 2" key="1">
    <citation type="journal article" date="2010" name="Stand. Genomic Sci.">
        <title>Complete genome sequence of Arcobacter nitrofigilis type strain (CI).</title>
        <authorList>
            <person name="Pati A."/>
            <person name="Gronow S."/>
            <person name="Lapidus A."/>
            <person name="Copeland A."/>
            <person name="Glavina Del Rio T."/>
            <person name="Nolan M."/>
            <person name="Lucas S."/>
            <person name="Tice H."/>
            <person name="Cheng J.F."/>
            <person name="Han C."/>
            <person name="Chertkov O."/>
            <person name="Bruce D."/>
            <person name="Tapia R."/>
            <person name="Goodwin L."/>
            <person name="Pitluck S."/>
            <person name="Liolios K."/>
            <person name="Ivanova N."/>
            <person name="Mavromatis K."/>
            <person name="Chen A."/>
            <person name="Palaniappan K."/>
            <person name="Land M."/>
            <person name="Hauser L."/>
            <person name="Chang Y.J."/>
            <person name="Jeffries C.D."/>
            <person name="Detter J.C."/>
            <person name="Rohde M."/>
            <person name="Goker M."/>
            <person name="Bristow J."/>
            <person name="Eisen J.A."/>
            <person name="Markowitz V."/>
            <person name="Hugenholtz P."/>
            <person name="Klenk H.P."/>
            <person name="Kyrpides N.C."/>
        </authorList>
    </citation>
    <scope>NUCLEOTIDE SEQUENCE [LARGE SCALE GENOMIC DNA]</scope>
    <source>
        <strain evidence="2">ATCC 33309 / DSM 7299 / CCUG 15893 / LMG 7604 / NCTC 12251 / CI</strain>
    </source>
</reference>
<organism evidence="1 2">
    <name type="scientific">Arcobacter nitrofigilis (strain ATCC 33309 / DSM 7299 / CCUG 15893 / LMG 7604 / NCTC 12251 / CI)</name>
    <name type="common">Campylobacter nitrofigilis</name>
    <dbReference type="NCBI Taxonomy" id="572480"/>
    <lineage>
        <taxon>Bacteria</taxon>
        <taxon>Pseudomonadati</taxon>
        <taxon>Campylobacterota</taxon>
        <taxon>Epsilonproteobacteria</taxon>
        <taxon>Campylobacterales</taxon>
        <taxon>Arcobacteraceae</taxon>
        <taxon>Arcobacter</taxon>
    </lineage>
</organism>
<dbReference type="Proteomes" id="UP000000939">
    <property type="component" value="Chromosome"/>
</dbReference>
<dbReference type="KEGG" id="ant:Arnit_2133"/>
<dbReference type="EMBL" id="CP001999">
    <property type="protein sequence ID" value="ADG93787.1"/>
    <property type="molecule type" value="Genomic_DNA"/>
</dbReference>
<accession>D5V0H5</accession>
<evidence type="ECO:0000313" key="1">
    <source>
        <dbReference type="EMBL" id="ADG93787.1"/>
    </source>
</evidence>
<dbReference type="OrthoDB" id="5343651at2"/>
<sequence>MDKILVSIISAIILFFAYGIFENMTKKDSKSKRVECQEKSVTFESIYFPKKVSLAKDLLLSDNYIIKSEINYSVFMSSVLKEFYDTKKADSILKKNIPKEKTVKSDKKVLIDYYILENDKKDKNKKGTKSNFFAGYLVFEFILDKKIVYKIQTDYMNEDGSDIENRMKCVLESFLSIKGE</sequence>
<dbReference type="RefSeq" id="WP_013135932.1">
    <property type="nucleotide sequence ID" value="NC_014166.1"/>
</dbReference>
<dbReference type="HOGENOM" id="CLU_128046_0_0_7"/>
<evidence type="ECO:0000313" key="2">
    <source>
        <dbReference type="Proteomes" id="UP000000939"/>
    </source>
</evidence>
<proteinExistence type="predicted"/>
<keyword evidence="2" id="KW-1185">Reference proteome</keyword>
<protein>
    <submittedName>
        <fullName evidence="1">Uncharacterized protein</fullName>
    </submittedName>
</protein>
<dbReference type="eggNOG" id="ENOG5031AD1">
    <property type="taxonomic scope" value="Bacteria"/>
</dbReference>
<dbReference type="AlphaFoldDB" id="D5V0H5"/>
<gene>
    <name evidence="1" type="ordered locus">Arnit_2133</name>
</gene>